<dbReference type="PANTHER" id="PTHR32552">
    <property type="entry name" value="FERRICHROME IRON RECEPTOR-RELATED"/>
    <property type="match status" value="1"/>
</dbReference>
<dbReference type="InterPro" id="IPR036942">
    <property type="entry name" value="Beta-barrel_TonB_sf"/>
</dbReference>
<name>A0A2S8B2Q0_9SPHN</name>
<comment type="caution">
    <text evidence="15">The sequence shown here is derived from an EMBL/GenBank/DDBJ whole genome shotgun (WGS) entry which is preliminary data.</text>
</comment>
<evidence type="ECO:0000256" key="6">
    <source>
        <dbReference type="ARBA" id="ARBA00023004"/>
    </source>
</evidence>
<dbReference type="Gene3D" id="2.40.170.20">
    <property type="entry name" value="TonB-dependent receptor, beta-barrel domain"/>
    <property type="match status" value="3"/>
</dbReference>
<keyword evidence="4" id="KW-0410">Iron transport</keyword>
<evidence type="ECO:0000256" key="2">
    <source>
        <dbReference type="ARBA" id="ARBA00022448"/>
    </source>
</evidence>
<evidence type="ECO:0000256" key="3">
    <source>
        <dbReference type="ARBA" id="ARBA00022452"/>
    </source>
</evidence>
<keyword evidence="9 11" id="KW-0472">Membrane</keyword>
<keyword evidence="13" id="KW-0732">Signal</keyword>
<dbReference type="Proteomes" id="UP000238954">
    <property type="component" value="Chromosome"/>
</dbReference>
<evidence type="ECO:0000256" key="8">
    <source>
        <dbReference type="ARBA" id="ARBA00023077"/>
    </source>
</evidence>
<evidence type="ECO:0000256" key="5">
    <source>
        <dbReference type="ARBA" id="ARBA00022692"/>
    </source>
</evidence>
<dbReference type="Pfam" id="PF07715">
    <property type="entry name" value="Plug"/>
    <property type="match status" value="1"/>
</dbReference>
<evidence type="ECO:0000256" key="10">
    <source>
        <dbReference type="ARBA" id="ARBA00023237"/>
    </source>
</evidence>
<dbReference type="InterPro" id="IPR039426">
    <property type="entry name" value="TonB-dep_rcpt-like"/>
</dbReference>
<proteinExistence type="inferred from homology"/>
<dbReference type="SMART" id="SM00965">
    <property type="entry name" value="STN"/>
    <property type="match status" value="1"/>
</dbReference>
<keyword evidence="2 11" id="KW-0813">Transport</keyword>
<feature type="chain" id="PRO_5015778666" evidence="13">
    <location>
        <begin position="32"/>
        <end position="1116"/>
    </location>
</feature>
<evidence type="ECO:0000256" key="11">
    <source>
        <dbReference type="PROSITE-ProRule" id="PRU01360"/>
    </source>
</evidence>
<feature type="domain" description="Secretin/TonB short N-terminal" evidence="14">
    <location>
        <begin position="58"/>
        <end position="109"/>
    </location>
</feature>
<dbReference type="InterPro" id="IPR011662">
    <property type="entry name" value="Secretin/TonB_short_N"/>
</dbReference>
<keyword evidence="3 11" id="KW-1134">Transmembrane beta strand</keyword>
<dbReference type="Pfam" id="PF07660">
    <property type="entry name" value="STN"/>
    <property type="match status" value="1"/>
</dbReference>
<accession>A0A2S8B2Q0</accession>
<dbReference type="InterPro" id="IPR000531">
    <property type="entry name" value="Beta-barrel_TonB"/>
</dbReference>
<protein>
    <submittedName>
        <fullName evidence="15">TonB-dependent receptor</fullName>
    </submittedName>
</protein>
<dbReference type="OrthoDB" id="9760333at2"/>
<dbReference type="GO" id="GO:0009279">
    <property type="term" value="C:cell outer membrane"/>
    <property type="evidence" value="ECO:0007669"/>
    <property type="project" value="UniProtKB-SubCell"/>
</dbReference>
<dbReference type="RefSeq" id="WP_105999993.1">
    <property type="nucleotide sequence ID" value="NZ_CM009578.1"/>
</dbReference>
<keyword evidence="10 11" id="KW-0998">Cell outer membrane</keyword>
<dbReference type="EMBL" id="PHFW01000003">
    <property type="protein sequence ID" value="PQM26620.1"/>
    <property type="molecule type" value="Genomic_DNA"/>
</dbReference>
<comment type="subcellular location">
    <subcellularLocation>
        <location evidence="1 11">Cell outer membrane</location>
        <topology evidence="1 11">Multi-pass membrane protein</topology>
    </subcellularLocation>
</comment>
<evidence type="ECO:0000256" key="7">
    <source>
        <dbReference type="ARBA" id="ARBA00023065"/>
    </source>
</evidence>
<evidence type="ECO:0000313" key="15">
    <source>
        <dbReference type="EMBL" id="PQM26620.1"/>
    </source>
</evidence>
<sequence length="1116" mass="122690">MARQGFYTHSLALRALAVSLATVAVVQPAYAQEQVYSFDIPAQDLDSALKTFARVSGQQVVFNSRDARGKTSPALKGSYSAQAALDALLRGSGLVVERGQSGLLLIHPPRASEASGAAYVPDEIIVTAQKRVESVQDVPIAITALSQKSLEEQKIEGGPDIMRAVPNMTFSKSNFTGYNVSIRGIGTKSISATSDPGVAVAFNNSSMIHNRFFEQEFFDMERVEVLRGPQGTLYGRNATGGVVNLITAKPKLSTFEGNLKGEVGNYNSRRLLAMLNVPLIDDVLAVRVAGSMTQRSGYDYNATTKNDINGRDLWSLRTSVAFEPAPWFRANLIWERFNENDNRSRTGKQLCHRDDGPTSVGGVDLADNLNEYTNLEVRRALFSQGCKPGSLYDDAAFGKPNGLGFSFILGAIALSASGTGIGQDSNGGYTVIQPVDPYGGSMQSRNLREINSIRDPKYRAKSDLFQFNLDIDLGSELTFTSQTAYNSDKVYSFQDYNRFTSLPVFTDTTNLMNFIGSPSEFRNLIPGGVFCDPQIGCTNTIAGFDISQAKSKQLNQEFRLQSSFDGKFNFSVGVNYTKFKTINDYYVMNNVLTALAWSGGFYPAYGSGVPWNPATCPGDTLFSTPGGTIIEASDPYAVCPYVDPNPVESIDGNGHNYFRSKNPYKLNSKAIFGETYYNVLDNLKLTAGFRYTSDRKTFTPVPSQTLLSRSLFAGGNISIGYPEEPDIKQKWGEWTGRIGLDWKPELGFTDDTMLYAFFSRGYKGGGANPPSPDFATEEEFIANGLADGMPQSEIDFYQTLGWLPTLALTGAEYDATFKPEFVNAFEIGAKNSLLNGALTLNFTGFYYDYKDYQVSQIRDRTAVNENFDAKVWGLEFETVFAPTRNLRLNANVGYLRTKIGKGETSIDIMNRTQGNADYTLVKPWMALPSNCVIPTHVAAEWARTTPGLQGFWGMCGGARGPLAFFPPFIADPTFGGARYDPANYPELNGGAGLKADLGGNELPNSPRWTANLGAQYTIDFDPDWSATIRGDGYWQAKSWARVYNSNPYDRLRSWTNFNLSLRVEGPDDLTFEAYVKNVFNKSPITDSFLNSDDTGLTTNVFTLDPRIIGFSIAKKF</sequence>
<dbReference type="PROSITE" id="PS52016">
    <property type="entry name" value="TONB_DEPENDENT_REC_3"/>
    <property type="match status" value="1"/>
</dbReference>
<evidence type="ECO:0000256" key="12">
    <source>
        <dbReference type="RuleBase" id="RU003357"/>
    </source>
</evidence>
<keyword evidence="15" id="KW-0675">Receptor</keyword>
<evidence type="ECO:0000313" key="16">
    <source>
        <dbReference type="Proteomes" id="UP000238954"/>
    </source>
</evidence>
<dbReference type="Gene3D" id="3.55.50.30">
    <property type="match status" value="1"/>
</dbReference>
<dbReference type="PANTHER" id="PTHR32552:SF81">
    <property type="entry name" value="TONB-DEPENDENT OUTER MEMBRANE RECEPTOR"/>
    <property type="match status" value="1"/>
</dbReference>
<organism evidence="15 16">
    <name type="scientific">Sphingopyxis lindanitolerans</name>
    <dbReference type="NCBI Taxonomy" id="2054227"/>
    <lineage>
        <taxon>Bacteria</taxon>
        <taxon>Pseudomonadati</taxon>
        <taxon>Pseudomonadota</taxon>
        <taxon>Alphaproteobacteria</taxon>
        <taxon>Sphingomonadales</taxon>
        <taxon>Sphingomonadaceae</taxon>
        <taxon>Sphingopyxis</taxon>
    </lineage>
</organism>
<feature type="signal peptide" evidence="13">
    <location>
        <begin position="1"/>
        <end position="31"/>
    </location>
</feature>
<evidence type="ECO:0000256" key="9">
    <source>
        <dbReference type="ARBA" id="ARBA00023136"/>
    </source>
</evidence>
<dbReference type="InterPro" id="IPR012910">
    <property type="entry name" value="Plug_dom"/>
</dbReference>
<evidence type="ECO:0000259" key="14">
    <source>
        <dbReference type="SMART" id="SM00965"/>
    </source>
</evidence>
<evidence type="ECO:0000256" key="4">
    <source>
        <dbReference type="ARBA" id="ARBA00022496"/>
    </source>
</evidence>
<keyword evidence="5 11" id="KW-0812">Transmembrane</keyword>
<dbReference type="GO" id="GO:0006826">
    <property type="term" value="P:iron ion transport"/>
    <property type="evidence" value="ECO:0007669"/>
    <property type="project" value="UniProtKB-KW"/>
</dbReference>
<keyword evidence="8 12" id="KW-0798">TonB box</keyword>
<keyword evidence="6" id="KW-0408">Iron</keyword>
<evidence type="ECO:0000256" key="1">
    <source>
        <dbReference type="ARBA" id="ARBA00004571"/>
    </source>
</evidence>
<dbReference type="Pfam" id="PF00593">
    <property type="entry name" value="TonB_dep_Rec_b-barrel"/>
    <property type="match status" value="2"/>
</dbReference>
<keyword evidence="7" id="KW-0406">Ion transport</keyword>
<keyword evidence="16" id="KW-1185">Reference proteome</keyword>
<dbReference type="AlphaFoldDB" id="A0A2S8B2Q0"/>
<comment type="similarity">
    <text evidence="11 12">Belongs to the TonB-dependent receptor family.</text>
</comment>
<dbReference type="SUPFAM" id="SSF56935">
    <property type="entry name" value="Porins"/>
    <property type="match status" value="1"/>
</dbReference>
<reference evidence="16" key="1">
    <citation type="submission" date="2017-11" db="EMBL/GenBank/DDBJ databases">
        <title>The complete genome sequence of Sphingopyxis pomeranensis sp. nov. strain WS5A3p.</title>
        <authorList>
            <person name="Kaminski M.A."/>
        </authorList>
    </citation>
    <scope>NUCLEOTIDE SEQUENCE [LARGE SCALE GENOMIC DNA]</scope>
    <source>
        <strain evidence="16">WS5A3p</strain>
    </source>
</reference>
<evidence type="ECO:0000256" key="13">
    <source>
        <dbReference type="SAM" id="SignalP"/>
    </source>
</evidence>
<gene>
    <name evidence="15" type="ORF">CVO77_16555</name>
</gene>